<organism evidence="1 2">
    <name type="scientific">Comamonas thiooxydans</name>
    <dbReference type="NCBI Taxonomy" id="363952"/>
    <lineage>
        <taxon>Bacteria</taxon>
        <taxon>Pseudomonadati</taxon>
        <taxon>Pseudomonadota</taxon>
        <taxon>Betaproteobacteria</taxon>
        <taxon>Burkholderiales</taxon>
        <taxon>Comamonadaceae</taxon>
        <taxon>Comamonas</taxon>
    </lineage>
</organism>
<dbReference type="AlphaFoldDB" id="A0A0E3BXH9"/>
<evidence type="ECO:0000313" key="1">
    <source>
        <dbReference type="EMBL" id="KGH08220.1"/>
    </source>
</evidence>
<reference evidence="1 2" key="1">
    <citation type="submission" date="2013-09" db="EMBL/GenBank/DDBJ databases">
        <title>High correlation between genotypes and phenotypes of environmental bacteria Comamonas testosteroni strains.</title>
        <authorList>
            <person name="Liu L."/>
            <person name="Zhu W."/>
            <person name="Xia X."/>
            <person name="Xu B."/>
            <person name="Luo M."/>
            <person name="Wang G."/>
        </authorList>
    </citation>
    <scope>NUCLEOTIDE SEQUENCE [LARGE SCALE GENOMIC DNA]</scope>
    <source>
        <strain evidence="1 2">DF2</strain>
    </source>
</reference>
<accession>A0A0E3BXH9</accession>
<comment type="caution">
    <text evidence="1">The sequence shown here is derived from an EMBL/GenBank/DDBJ whole genome shotgun (WGS) entry which is preliminary data.</text>
</comment>
<protein>
    <submittedName>
        <fullName evidence="1">Uncharacterized protein</fullName>
    </submittedName>
</protein>
<proteinExistence type="predicted"/>
<sequence length="70" mass="7946">MEISIFKEPVDDLLEVKVSLYEFTDKRGKTVDVSVWVKYQDSRSAMEAEARQKALVQLKRAITALEGGEV</sequence>
<keyword evidence="2" id="KW-1185">Reference proteome</keyword>
<evidence type="ECO:0000313" key="2">
    <source>
        <dbReference type="Proteomes" id="UP000029549"/>
    </source>
</evidence>
<dbReference type="Proteomes" id="UP000029549">
    <property type="component" value="Unassembled WGS sequence"/>
</dbReference>
<gene>
    <name evidence="1" type="ORF">P608_18545</name>
</gene>
<dbReference type="RefSeq" id="WP_034395692.1">
    <property type="nucleotide sequence ID" value="NZ_AWTO01000179.1"/>
</dbReference>
<dbReference type="EMBL" id="AWTP01000125">
    <property type="protein sequence ID" value="KGH08220.1"/>
    <property type="molecule type" value="Genomic_DNA"/>
</dbReference>
<name>A0A0E3BXH9_9BURK</name>